<dbReference type="PANTHER" id="PTHR30151:SF20">
    <property type="entry name" value="ABC TRANSPORTER PERMEASE PROTEIN HI_0355-RELATED"/>
    <property type="match status" value="1"/>
</dbReference>
<evidence type="ECO:0000256" key="7">
    <source>
        <dbReference type="RuleBase" id="RU363032"/>
    </source>
</evidence>
<evidence type="ECO:0000256" key="6">
    <source>
        <dbReference type="ARBA" id="ARBA00023136"/>
    </source>
</evidence>
<dbReference type="Gene3D" id="1.10.3720.10">
    <property type="entry name" value="MetI-like"/>
    <property type="match status" value="1"/>
</dbReference>
<evidence type="ECO:0000256" key="5">
    <source>
        <dbReference type="ARBA" id="ARBA00022989"/>
    </source>
</evidence>
<keyword evidence="5 7" id="KW-1133">Transmembrane helix</keyword>
<keyword evidence="11" id="KW-1185">Reference proteome</keyword>
<keyword evidence="2 7" id="KW-0813">Transport</keyword>
<dbReference type="Pfam" id="PF00528">
    <property type="entry name" value="BPD_transp_1"/>
    <property type="match status" value="1"/>
</dbReference>
<feature type="domain" description="ABC transmembrane type-1" evidence="9">
    <location>
        <begin position="97"/>
        <end position="281"/>
    </location>
</feature>
<gene>
    <name evidence="10" type="ORF">EDD29_6762</name>
</gene>
<dbReference type="PANTHER" id="PTHR30151">
    <property type="entry name" value="ALKANE SULFONATE ABC TRANSPORTER-RELATED, MEMBRANE SUBUNIT"/>
    <property type="match status" value="1"/>
</dbReference>
<evidence type="ECO:0000256" key="1">
    <source>
        <dbReference type="ARBA" id="ARBA00004651"/>
    </source>
</evidence>
<name>A0A3N1D6B9_9ACTN</name>
<dbReference type="SUPFAM" id="SSF161098">
    <property type="entry name" value="MetI-like"/>
    <property type="match status" value="1"/>
</dbReference>
<comment type="caution">
    <text evidence="10">The sequence shown here is derived from an EMBL/GenBank/DDBJ whole genome shotgun (WGS) entry which is preliminary data.</text>
</comment>
<evidence type="ECO:0000256" key="3">
    <source>
        <dbReference type="ARBA" id="ARBA00022475"/>
    </source>
</evidence>
<dbReference type="Proteomes" id="UP000272400">
    <property type="component" value="Unassembled WGS sequence"/>
</dbReference>
<feature type="transmembrane region" description="Helical" evidence="7">
    <location>
        <begin position="135"/>
        <end position="157"/>
    </location>
</feature>
<feature type="compositionally biased region" description="Low complexity" evidence="8">
    <location>
        <begin position="9"/>
        <end position="25"/>
    </location>
</feature>
<evidence type="ECO:0000259" key="9">
    <source>
        <dbReference type="PROSITE" id="PS50928"/>
    </source>
</evidence>
<dbReference type="InterPro" id="IPR000515">
    <property type="entry name" value="MetI-like"/>
</dbReference>
<dbReference type="CDD" id="cd06261">
    <property type="entry name" value="TM_PBP2"/>
    <property type="match status" value="1"/>
</dbReference>
<feature type="transmembrane region" description="Helical" evidence="7">
    <location>
        <begin position="259"/>
        <end position="280"/>
    </location>
</feature>
<evidence type="ECO:0000256" key="4">
    <source>
        <dbReference type="ARBA" id="ARBA00022692"/>
    </source>
</evidence>
<comment type="subcellular location">
    <subcellularLocation>
        <location evidence="1 7">Cell membrane</location>
        <topology evidence="1 7">Multi-pass membrane protein</topology>
    </subcellularLocation>
</comment>
<reference evidence="10 11" key="1">
    <citation type="submission" date="2018-11" db="EMBL/GenBank/DDBJ databases">
        <title>Sequencing the genomes of 1000 actinobacteria strains.</title>
        <authorList>
            <person name="Klenk H.-P."/>
        </authorList>
    </citation>
    <scope>NUCLEOTIDE SEQUENCE [LARGE SCALE GENOMIC DNA]</scope>
    <source>
        <strain evidence="10 11">DSM 44254</strain>
    </source>
</reference>
<keyword evidence="3" id="KW-1003">Cell membrane</keyword>
<evidence type="ECO:0000256" key="8">
    <source>
        <dbReference type="SAM" id="MobiDB-lite"/>
    </source>
</evidence>
<dbReference type="OrthoDB" id="7274389at2"/>
<comment type="similarity">
    <text evidence="7">Belongs to the binding-protein-dependent transport system permease family.</text>
</comment>
<dbReference type="EMBL" id="RJKE01000001">
    <property type="protein sequence ID" value="ROO89075.1"/>
    <property type="molecule type" value="Genomic_DNA"/>
</dbReference>
<dbReference type="InterPro" id="IPR035906">
    <property type="entry name" value="MetI-like_sf"/>
</dbReference>
<dbReference type="PROSITE" id="PS50928">
    <property type="entry name" value="ABC_TM1"/>
    <property type="match status" value="1"/>
</dbReference>
<feature type="transmembrane region" description="Helical" evidence="7">
    <location>
        <begin position="212"/>
        <end position="239"/>
    </location>
</feature>
<dbReference type="GO" id="GO:0055085">
    <property type="term" value="P:transmembrane transport"/>
    <property type="evidence" value="ECO:0007669"/>
    <property type="project" value="InterPro"/>
</dbReference>
<dbReference type="RefSeq" id="WP_123668229.1">
    <property type="nucleotide sequence ID" value="NZ_RJKE01000001.1"/>
</dbReference>
<feature type="transmembrane region" description="Helical" evidence="7">
    <location>
        <begin position="163"/>
        <end position="185"/>
    </location>
</feature>
<feature type="region of interest" description="Disordered" evidence="8">
    <location>
        <begin position="1"/>
        <end position="25"/>
    </location>
</feature>
<feature type="transmembrane region" description="Helical" evidence="7">
    <location>
        <begin position="43"/>
        <end position="65"/>
    </location>
</feature>
<dbReference type="AlphaFoldDB" id="A0A3N1D6B9"/>
<evidence type="ECO:0000256" key="2">
    <source>
        <dbReference type="ARBA" id="ARBA00022448"/>
    </source>
</evidence>
<protein>
    <submittedName>
        <fullName evidence="10">NitT/TauT family transport system permease protein</fullName>
    </submittedName>
</protein>
<accession>A0A3N1D6B9</accession>
<keyword evidence="4 7" id="KW-0812">Transmembrane</keyword>
<evidence type="ECO:0000313" key="10">
    <source>
        <dbReference type="EMBL" id="ROO89075.1"/>
    </source>
</evidence>
<sequence>MTQPPTVLAGEGTAPAAAPAGKGPAAPRAKAAKPLMERIPTPVLLTAALALLVAVWQGAISLGWVNEYVLPTPWDTATALWDVTADLFTGGPVFDNFLISAQETLYGLLIAAVAGIVLGVLIAETVIGRRVLQPLMIALYAAPKVALAPLFVAWFGFDMAPKVVMAAVIAFFPVMVDTAAGLAGIDEDEDKLFKSLRANAWQRFVKLKLMNALPFVFAGLKSASVLAVIGAIVAEFLGGGEGLGVMVKTASVGFALDRVFAFVILLSVMAFLVYLAVDLIERKVIFWRQTGFLPTES</sequence>
<keyword evidence="6 7" id="KW-0472">Membrane</keyword>
<evidence type="ECO:0000313" key="11">
    <source>
        <dbReference type="Proteomes" id="UP000272400"/>
    </source>
</evidence>
<feature type="transmembrane region" description="Helical" evidence="7">
    <location>
        <begin position="104"/>
        <end position="123"/>
    </location>
</feature>
<proteinExistence type="inferred from homology"/>
<organism evidence="10 11">
    <name type="scientific">Actinocorallia herbida</name>
    <dbReference type="NCBI Taxonomy" id="58109"/>
    <lineage>
        <taxon>Bacteria</taxon>
        <taxon>Bacillati</taxon>
        <taxon>Actinomycetota</taxon>
        <taxon>Actinomycetes</taxon>
        <taxon>Streptosporangiales</taxon>
        <taxon>Thermomonosporaceae</taxon>
        <taxon>Actinocorallia</taxon>
    </lineage>
</organism>
<dbReference type="GO" id="GO:0005886">
    <property type="term" value="C:plasma membrane"/>
    <property type="evidence" value="ECO:0007669"/>
    <property type="project" value="UniProtKB-SubCell"/>
</dbReference>